<dbReference type="InParanoid" id="A0A5N4AF57"/>
<dbReference type="EMBL" id="VVIM01000007">
    <property type="protein sequence ID" value="KAB0795941.1"/>
    <property type="molecule type" value="Genomic_DNA"/>
</dbReference>
<dbReference type="SUPFAM" id="SSF53474">
    <property type="entry name" value="alpha/beta-Hydrolases"/>
    <property type="match status" value="1"/>
</dbReference>
<evidence type="ECO:0000259" key="6">
    <source>
        <dbReference type="Pfam" id="PF00151"/>
    </source>
</evidence>
<dbReference type="CDD" id="cd00707">
    <property type="entry name" value="Pancreat_lipase_like"/>
    <property type="match status" value="1"/>
</dbReference>
<proteinExistence type="inferred from homology"/>
<name>A0A5N4AF57_PHOPY</name>
<dbReference type="InterPro" id="IPR013818">
    <property type="entry name" value="Lipase"/>
</dbReference>
<dbReference type="AlphaFoldDB" id="A0A5N4AF57"/>
<gene>
    <name evidence="7" type="ORF">PPYR_10002</name>
</gene>
<dbReference type="Gene3D" id="3.40.50.1820">
    <property type="entry name" value="alpha/beta hydrolase"/>
    <property type="match status" value="1"/>
</dbReference>
<feature type="chain" id="PRO_5024402708" description="Lipase domain-containing protein" evidence="5">
    <location>
        <begin position="24"/>
        <end position="339"/>
    </location>
</feature>
<sequence length="339" mass="37575">MAFKLSVFLAIAFFSLLLWGNEGRRFLPFENDPYRIRNVYYYNGARVLVEDLTNAKLQARSDIPLTDLALYLYTRQGSAYKINMTQIKDLQISQFYQPKNENFFIIHGWKNSHLSEVNTLITKALLETSDINVFVLDWSKIASGLYTTAFLSVEGVGSHLANFIVALVREFQLDIRRVALVGHSLGAHIAGCAGAAVNGTLRYIVGLDPAGPLFSLWNTKNRLDKSDAEFVQVIHTAGGLAGMLSSIGHADYFPNDGTPPQPGCGMDLIGVCSHSQAYVYYSESLTRNGFAALNCSSYTMYREGVCAHQHLSYLGRLPIDKSANGDYYLDTNMDAPYGS</sequence>
<dbReference type="Pfam" id="PF00151">
    <property type="entry name" value="Lipase"/>
    <property type="match status" value="1"/>
</dbReference>
<dbReference type="InterPro" id="IPR002334">
    <property type="entry name" value="Allerg_PlipaseA1"/>
</dbReference>
<evidence type="ECO:0000313" key="8">
    <source>
        <dbReference type="Proteomes" id="UP000327044"/>
    </source>
</evidence>
<feature type="domain" description="Lipase" evidence="6">
    <location>
        <begin position="66"/>
        <end position="337"/>
    </location>
</feature>
<dbReference type="OrthoDB" id="199913at2759"/>
<keyword evidence="8" id="KW-1185">Reference proteome</keyword>
<protein>
    <recommendedName>
        <fullName evidence="6">Lipase domain-containing protein</fullName>
    </recommendedName>
</protein>
<evidence type="ECO:0000313" key="7">
    <source>
        <dbReference type="EMBL" id="KAB0795941.1"/>
    </source>
</evidence>
<dbReference type="PANTHER" id="PTHR11610:SF190">
    <property type="entry name" value="VITELLOGENIN-3-LIKE PROTEIN"/>
    <property type="match status" value="1"/>
</dbReference>
<keyword evidence="3" id="KW-0964">Secreted</keyword>
<dbReference type="Proteomes" id="UP000327044">
    <property type="component" value="Unassembled WGS sequence"/>
</dbReference>
<dbReference type="FunCoup" id="A0A5N4AF57">
    <property type="interactions" value="116"/>
</dbReference>
<dbReference type="GO" id="GO:0005615">
    <property type="term" value="C:extracellular space"/>
    <property type="evidence" value="ECO:0007669"/>
    <property type="project" value="TreeGrafter"/>
</dbReference>
<accession>A0A5N4AF57</accession>
<evidence type="ECO:0000256" key="4">
    <source>
        <dbReference type="RuleBase" id="RU004262"/>
    </source>
</evidence>
<reference evidence="7 8" key="1">
    <citation type="journal article" date="2018" name="Elife">
        <title>Firefly genomes illuminate parallel origins of bioluminescence in beetles.</title>
        <authorList>
            <person name="Fallon T.R."/>
            <person name="Lower S.E."/>
            <person name="Chang C.H."/>
            <person name="Bessho-Uehara M."/>
            <person name="Martin G.J."/>
            <person name="Bewick A.J."/>
            <person name="Behringer M."/>
            <person name="Debat H.J."/>
            <person name="Wong I."/>
            <person name="Day J.C."/>
            <person name="Suvorov A."/>
            <person name="Silva C.J."/>
            <person name="Stanger-Hall K.F."/>
            <person name="Hall D.W."/>
            <person name="Schmitz R.J."/>
            <person name="Nelson D.R."/>
            <person name="Lewis S.M."/>
            <person name="Shigenobu S."/>
            <person name="Bybee S.M."/>
            <person name="Larracuente A.M."/>
            <person name="Oba Y."/>
            <person name="Weng J.K."/>
        </authorList>
    </citation>
    <scope>NUCLEOTIDE SEQUENCE [LARGE SCALE GENOMIC DNA]</scope>
    <source>
        <strain evidence="7">1611_PpyrPB1</strain>
        <tissue evidence="7">Whole body</tissue>
    </source>
</reference>
<organism evidence="7 8">
    <name type="scientific">Photinus pyralis</name>
    <name type="common">Common eastern firefly</name>
    <name type="synonym">Lampyris pyralis</name>
    <dbReference type="NCBI Taxonomy" id="7054"/>
    <lineage>
        <taxon>Eukaryota</taxon>
        <taxon>Metazoa</taxon>
        <taxon>Ecdysozoa</taxon>
        <taxon>Arthropoda</taxon>
        <taxon>Hexapoda</taxon>
        <taxon>Insecta</taxon>
        <taxon>Pterygota</taxon>
        <taxon>Neoptera</taxon>
        <taxon>Endopterygota</taxon>
        <taxon>Coleoptera</taxon>
        <taxon>Polyphaga</taxon>
        <taxon>Elateriformia</taxon>
        <taxon>Elateroidea</taxon>
        <taxon>Lampyridae</taxon>
        <taxon>Lampyrinae</taxon>
        <taxon>Photinus</taxon>
    </lineage>
</organism>
<keyword evidence="5" id="KW-0732">Signal</keyword>
<evidence type="ECO:0000256" key="3">
    <source>
        <dbReference type="ARBA" id="ARBA00022525"/>
    </source>
</evidence>
<evidence type="ECO:0000256" key="5">
    <source>
        <dbReference type="SAM" id="SignalP"/>
    </source>
</evidence>
<feature type="signal peptide" evidence="5">
    <location>
        <begin position="1"/>
        <end position="23"/>
    </location>
</feature>
<comment type="caution">
    <text evidence="7">The sequence shown here is derived from an EMBL/GenBank/DDBJ whole genome shotgun (WGS) entry which is preliminary data.</text>
</comment>
<dbReference type="GO" id="GO:0016042">
    <property type="term" value="P:lipid catabolic process"/>
    <property type="evidence" value="ECO:0007669"/>
    <property type="project" value="TreeGrafter"/>
</dbReference>
<comment type="subcellular location">
    <subcellularLocation>
        <location evidence="1">Secreted</location>
    </subcellularLocation>
</comment>
<evidence type="ECO:0000256" key="2">
    <source>
        <dbReference type="ARBA" id="ARBA00010701"/>
    </source>
</evidence>
<dbReference type="InterPro" id="IPR029058">
    <property type="entry name" value="AB_hydrolase_fold"/>
</dbReference>
<dbReference type="GO" id="GO:0016298">
    <property type="term" value="F:lipase activity"/>
    <property type="evidence" value="ECO:0007669"/>
    <property type="project" value="InterPro"/>
</dbReference>
<evidence type="ECO:0000256" key="1">
    <source>
        <dbReference type="ARBA" id="ARBA00004613"/>
    </source>
</evidence>
<dbReference type="PRINTS" id="PR00825">
    <property type="entry name" value="DOLALLERGEN"/>
</dbReference>
<dbReference type="PANTHER" id="PTHR11610">
    <property type="entry name" value="LIPASE"/>
    <property type="match status" value="1"/>
</dbReference>
<dbReference type="PRINTS" id="PR00821">
    <property type="entry name" value="TAGLIPASE"/>
</dbReference>
<dbReference type="InterPro" id="IPR033906">
    <property type="entry name" value="Lipase_N"/>
</dbReference>
<comment type="similarity">
    <text evidence="2 4">Belongs to the AB hydrolase superfamily. Lipase family.</text>
</comment>
<dbReference type="InterPro" id="IPR000734">
    <property type="entry name" value="TAG_lipase"/>
</dbReference>